<dbReference type="Proteomes" id="UP000051085">
    <property type="component" value="Unassembled WGS sequence"/>
</dbReference>
<reference evidence="5 6" key="1">
    <citation type="journal article" date="2015" name="Genome Announc.">
        <title>Expanding the biotechnology potential of lactobacilli through comparative genomics of 213 strains and associated genera.</title>
        <authorList>
            <person name="Sun Z."/>
            <person name="Harris H.M."/>
            <person name="McCann A."/>
            <person name="Guo C."/>
            <person name="Argimon S."/>
            <person name="Zhang W."/>
            <person name="Yang X."/>
            <person name="Jeffery I.B."/>
            <person name="Cooney J.C."/>
            <person name="Kagawa T.F."/>
            <person name="Liu W."/>
            <person name="Song Y."/>
            <person name="Salvetti E."/>
            <person name="Wrobel A."/>
            <person name="Rasinkangas P."/>
            <person name="Parkhill J."/>
            <person name="Rea M.C."/>
            <person name="O'Sullivan O."/>
            <person name="Ritari J."/>
            <person name="Douillard F.P."/>
            <person name="Paul Ross R."/>
            <person name="Yang R."/>
            <person name="Briner A.E."/>
            <person name="Felis G.E."/>
            <person name="de Vos W.M."/>
            <person name="Barrangou R."/>
            <person name="Klaenhammer T.R."/>
            <person name="Caufield P.W."/>
            <person name="Cui Y."/>
            <person name="Zhang H."/>
            <person name="O'Toole P.W."/>
        </authorList>
    </citation>
    <scope>NUCLEOTIDE SEQUENCE [LARGE SCALE GENOMIC DNA]</scope>
    <source>
        <strain evidence="5 6">DSM 8475</strain>
    </source>
</reference>
<dbReference type="PANTHER" id="PTHR30146">
    <property type="entry name" value="LACI-RELATED TRANSCRIPTIONAL REPRESSOR"/>
    <property type="match status" value="1"/>
</dbReference>
<dbReference type="SMART" id="SM00354">
    <property type="entry name" value="HTH_LACI"/>
    <property type="match status" value="1"/>
</dbReference>
<evidence type="ECO:0000313" key="5">
    <source>
        <dbReference type="EMBL" id="KRM37779.1"/>
    </source>
</evidence>
<dbReference type="GO" id="GO:0003700">
    <property type="term" value="F:DNA-binding transcription factor activity"/>
    <property type="evidence" value="ECO:0007669"/>
    <property type="project" value="TreeGrafter"/>
</dbReference>
<evidence type="ECO:0000313" key="6">
    <source>
        <dbReference type="Proteomes" id="UP000051085"/>
    </source>
</evidence>
<comment type="caution">
    <text evidence="5">The sequence shown here is derived from an EMBL/GenBank/DDBJ whole genome shotgun (WGS) entry which is preliminary data.</text>
</comment>
<protein>
    <submittedName>
        <fullName evidence="5">LacI family transcriptional regulator</fullName>
    </submittedName>
</protein>
<sequence>MATIKEIAAKSGFSSATVSRLLNNDPNLSIAPATRKRIMTVANELGYWNDHRKQDAIRPMIALLYRVDSKEQLQDEYFSSLKDELLKVISAAGLQVQVFEHITDLVAKADDFQGFIGVGPHRLTRQKLMTLHDALPNGVFVDINPAPELFDSVRPNLTLAIRDAIQRLITASAHRIGFIGGVGLNFDRVQQPDIRETVFREFTSINPGVVEAPMFVGGPFNIENGYALGKQAVEECGDQLPDAFIVASDTLSVGVLQAFNEAGVIVPRDTAVISVNNSEVARYVSPPLSSYNINQETLGRMAIKLLQDLIVHPSRPHVHLTVNTNLVIRKSFVTE</sequence>
<dbReference type="CDD" id="cd01392">
    <property type="entry name" value="HTH_LacI"/>
    <property type="match status" value="1"/>
</dbReference>
<accession>A0A922TP06</accession>
<dbReference type="InterPro" id="IPR010982">
    <property type="entry name" value="Lambda_DNA-bd_dom_sf"/>
</dbReference>
<keyword evidence="1" id="KW-0805">Transcription regulation</keyword>
<dbReference type="GeneID" id="87978140"/>
<name>A0A922TP06_9LACO</name>
<dbReference type="Pfam" id="PF13377">
    <property type="entry name" value="Peripla_BP_3"/>
    <property type="match status" value="1"/>
</dbReference>
<dbReference type="PROSITE" id="PS50932">
    <property type="entry name" value="HTH_LACI_2"/>
    <property type="match status" value="1"/>
</dbReference>
<organism evidence="5 6">
    <name type="scientific">Limosilactobacillus pontis DSM 8475</name>
    <dbReference type="NCBI Taxonomy" id="1423794"/>
    <lineage>
        <taxon>Bacteria</taxon>
        <taxon>Bacillati</taxon>
        <taxon>Bacillota</taxon>
        <taxon>Bacilli</taxon>
        <taxon>Lactobacillales</taxon>
        <taxon>Lactobacillaceae</taxon>
        <taxon>Limosilactobacillus</taxon>
    </lineage>
</organism>
<dbReference type="AlphaFoldDB" id="A0A922TP06"/>
<evidence type="ECO:0000256" key="2">
    <source>
        <dbReference type="ARBA" id="ARBA00023125"/>
    </source>
</evidence>
<keyword evidence="3" id="KW-0804">Transcription</keyword>
<proteinExistence type="predicted"/>
<evidence type="ECO:0000259" key="4">
    <source>
        <dbReference type="PROSITE" id="PS50932"/>
    </source>
</evidence>
<dbReference type="SUPFAM" id="SSF47413">
    <property type="entry name" value="lambda repressor-like DNA-binding domains"/>
    <property type="match status" value="1"/>
</dbReference>
<dbReference type="InterPro" id="IPR046335">
    <property type="entry name" value="LacI/GalR-like_sensor"/>
</dbReference>
<dbReference type="GO" id="GO:0000976">
    <property type="term" value="F:transcription cis-regulatory region binding"/>
    <property type="evidence" value="ECO:0007669"/>
    <property type="project" value="TreeGrafter"/>
</dbReference>
<dbReference type="InterPro" id="IPR028082">
    <property type="entry name" value="Peripla_BP_I"/>
</dbReference>
<dbReference type="Gene3D" id="3.40.50.2300">
    <property type="match status" value="1"/>
</dbReference>
<evidence type="ECO:0000256" key="3">
    <source>
        <dbReference type="ARBA" id="ARBA00023163"/>
    </source>
</evidence>
<gene>
    <name evidence="5" type="ORF">FD34_GL000973</name>
</gene>
<dbReference type="EMBL" id="AZGO01000011">
    <property type="protein sequence ID" value="KRM37779.1"/>
    <property type="molecule type" value="Genomic_DNA"/>
</dbReference>
<keyword evidence="2" id="KW-0238">DNA-binding</keyword>
<feature type="domain" description="HTH lacI-type" evidence="4">
    <location>
        <begin position="2"/>
        <end position="47"/>
    </location>
</feature>
<dbReference type="Gene3D" id="1.10.260.40">
    <property type="entry name" value="lambda repressor-like DNA-binding domains"/>
    <property type="match status" value="1"/>
</dbReference>
<dbReference type="Pfam" id="PF00356">
    <property type="entry name" value="LacI"/>
    <property type="match status" value="1"/>
</dbReference>
<evidence type="ECO:0000256" key="1">
    <source>
        <dbReference type="ARBA" id="ARBA00023015"/>
    </source>
</evidence>
<dbReference type="RefSeq" id="WP_057805892.1">
    <property type="nucleotide sequence ID" value="NZ_AZGO01000011.1"/>
</dbReference>
<dbReference type="CDD" id="cd01544">
    <property type="entry name" value="PBP1_GalR"/>
    <property type="match status" value="1"/>
</dbReference>
<dbReference type="SUPFAM" id="SSF53822">
    <property type="entry name" value="Periplasmic binding protein-like I"/>
    <property type="match status" value="1"/>
</dbReference>
<dbReference type="InterPro" id="IPR000843">
    <property type="entry name" value="HTH_LacI"/>
</dbReference>
<dbReference type="PANTHER" id="PTHR30146:SF149">
    <property type="entry name" value="HTH-TYPE TRANSCRIPTIONAL REGULATOR EBGR"/>
    <property type="match status" value="1"/>
</dbReference>